<dbReference type="InterPro" id="IPR052413">
    <property type="entry name" value="SUR7_domain"/>
</dbReference>
<dbReference type="GO" id="GO:0051285">
    <property type="term" value="C:cell cortex of cell tip"/>
    <property type="evidence" value="ECO:0007669"/>
    <property type="project" value="TreeGrafter"/>
</dbReference>
<dbReference type="Pfam" id="PF06687">
    <property type="entry name" value="SUR7"/>
    <property type="match status" value="1"/>
</dbReference>
<dbReference type="Proteomes" id="UP000078544">
    <property type="component" value="Unassembled WGS sequence"/>
</dbReference>
<feature type="region of interest" description="Disordered" evidence="1">
    <location>
        <begin position="259"/>
        <end position="289"/>
    </location>
</feature>
<feature type="transmembrane region" description="Helical" evidence="2">
    <location>
        <begin position="222"/>
        <end position="242"/>
    </location>
</feature>
<dbReference type="PANTHER" id="PTHR28019">
    <property type="entry name" value="CELL MEMBRANE PROTEIN YLR413W-RELATED"/>
    <property type="match status" value="1"/>
</dbReference>
<dbReference type="GO" id="GO:0005886">
    <property type="term" value="C:plasma membrane"/>
    <property type="evidence" value="ECO:0007669"/>
    <property type="project" value="InterPro"/>
</dbReference>
<gene>
    <name evidence="3" type="ORF">AAL_00976</name>
</gene>
<keyword evidence="2" id="KW-1133">Transmembrane helix</keyword>
<evidence type="ECO:0000256" key="1">
    <source>
        <dbReference type="SAM" id="MobiDB-lite"/>
    </source>
</evidence>
<feature type="transmembrane region" description="Helical" evidence="2">
    <location>
        <begin position="172"/>
        <end position="201"/>
    </location>
</feature>
<comment type="caution">
    <text evidence="3">The sequence shown here is derived from an EMBL/GenBank/DDBJ whole genome shotgun (WGS) entry which is preliminary data.</text>
</comment>
<feature type="transmembrane region" description="Helical" evidence="2">
    <location>
        <begin position="21"/>
        <end position="42"/>
    </location>
</feature>
<dbReference type="AlphaFoldDB" id="A0A166VCI7"/>
<evidence type="ECO:0000313" key="4">
    <source>
        <dbReference type="Proteomes" id="UP000078544"/>
    </source>
</evidence>
<dbReference type="PANTHER" id="PTHR28019:SF2">
    <property type="entry name" value="CELL MEMBRANE PROTEIN YLR413W-RELATED"/>
    <property type="match status" value="1"/>
</dbReference>
<dbReference type="EMBL" id="AZGY01000001">
    <property type="protein sequence ID" value="OAA33511.1"/>
    <property type="molecule type" value="Genomic_DNA"/>
</dbReference>
<accession>A0A166VCI7</accession>
<organism evidence="3 4">
    <name type="scientific">Moelleriella libera RCEF 2490</name>
    <dbReference type="NCBI Taxonomy" id="1081109"/>
    <lineage>
        <taxon>Eukaryota</taxon>
        <taxon>Fungi</taxon>
        <taxon>Dikarya</taxon>
        <taxon>Ascomycota</taxon>
        <taxon>Pezizomycotina</taxon>
        <taxon>Sordariomycetes</taxon>
        <taxon>Hypocreomycetidae</taxon>
        <taxon>Hypocreales</taxon>
        <taxon>Clavicipitaceae</taxon>
        <taxon>Moelleriella</taxon>
    </lineage>
</organism>
<reference evidence="3 4" key="1">
    <citation type="journal article" date="2016" name="Genome Biol. Evol.">
        <title>Divergent and convergent evolution of fungal pathogenicity.</title>
        <authorList>
            <person name="Shang Y."/>
            <person name="Xiao G."/>
            <person name="Zheng P."/>
            <person name="Cen K."/>
            <person name="Zhan S."/>
            <person name="Wang C."/>
        </authorList>
    </citation>
    <scope>NUCLEOTIDE SEQUENCE [LARGE SCALE GENOMIC DNA]</scope>
    <source>
        <strain evidence="3 4">RCEF 2490</strain>
    </source>
</reference>
<proteinExistence type="predicted"/>
<protein>
    <submittedName>
        <fullName evidence="3">Integral membrane protein</fullName>
    </submittedName>
</protein>
<feature type="transmembrane region" description="Helical" evidence="2">
    <location>
        <begin position="145"/>
        <end position="166"/>
    </location>
</feature>
<dbReference type="InterPro" id="IPR009571">
    <property type="entry name" value="SUR7/Rim9-like_fungi"/>
</dbReference>
<evidence type="ECO:0000313" key="3">
    <source>
        <dbReference type="EMBL" id="OAA33511.1"/>
    </source>
</evidence>
<dbReference type="STRING" id="1081109.A0A166VCI7"/>
<name>A0A166VCI7_9HYPO</name>
<feature type="compositionally biased region" description="Low complexity" evidence="1">
    <location>
        <begin position="260"/>
        <end position="274"/>
    </location>
</feature>
<keyword evidence="2" id="KW-0472">Membrane</keyword>
<keyword evidence="4" id="KW-1185">Reference proteome</keyword>
<evidence type="ECO:0000256" key="2">
    <source>
        <dbReference type="SAM" id="Phobius"/>
    </source>
</evidence>
<dbReference type="OrthoDB" id="2327445at2759"/>
<dbReference type="GO" id="GO:0031505">
    <property type="term" value="P:fungal-type cell wall organization"/>
    <property type="evidence" value="ECO:0007669"/>
    <property type="project" value="TreeGrafter"/>
</dbReference>
<keyword evidence="2" id="KW-0812">Transmembrane</keyword>
<sequence length="289" mass="31351">MAAAAAATPKARRNTTIIAGLLYLISLPFLILVLIGNTYNIAVLRDVYFFQLDVAQIIPIAVANAKLLNSVARSLGLHDFYQVGVWNFCEGFFDTGITYCSPPKSFYWFNPVEILVNELLAGARIALPAQVLTILNLLRIGSHAMYGFFITGTVLNFVLLLGTPLVMRTRWFTLFISILGGLSGIILTVAAIIATVISVAAKVALTAQDQLNIKANIGVRMFVFMWIGALTTDFAFLLHAAMGCCCKPVRYKAPADADKAASASSSKSRLAALPNFARRRKNNNKTASP</sequence>